<comment type="caution">
    <text evidence="1">The sequence shown here is derived from an EMBL/GenBank/DDBJ whole genome shotgun (WGS) entry which is preliminary data.</text>
</comment>
<protein>
    <recommendedName>
        <fullName evidence="3">Transposase</fullName>
    </recommendedName>
</protein>
<accession>A0AAV3XQX1</accession>
<gene>
    <name evidence="1" type="ORF">MiSe_90220</name>
</gene>
<proteinExistence type="predicted"/>
<organism evidence="1 2">
    <name type="scientific">Microseira wollei NIES-4236</name>
    <dbReference type="NCBI Taxonomy" id="2530354"/>
    <lineage>
        <taxon>Bacteria</taxon>
        <taxon>Bacillati</taxon>
        <taxon>Cyanobacteriota</taxon>
        <taxon>Cyanophyceae</taxon>
        <taxon>Oscillatoriophycideae</taxon>
        <taxon>Aerosakkonematales</taxon>
        <taxon>Aerosakkonemataceae</taxon>
        <taxon>Microseira</taxon>
    </lineage>
</organism>
<sequence length="115" mass="12958">MFDVRAIASKKILSHISPNPVGTRQPKSICHSLDLLIALSLQAMIKRERYRAIAPQFKHAIAVCRGVRASVPEALAFGRELMIENQNFLSKCESPSQGWRSHPNSNMRSRLYILS</sequence>
<dbReference type="Proteomes" id="UP001050975">
    <property type="component" value="Unassembled WGS sequence"/>
</dbReference>
<dbReference type="AlphaFoldDB" id="A0AAV3XQX1"/>
<dbReference type="EMBL" id="BLAY01000304">
    <property type="protein sequence ID" value="GET44196.1"/>
    <property type="molecule type" value="Genomic_DNA"/>
</dbReference>
<keyword evidence="2" id="KW-1185">Reference proteome</keyword>
<dbReference type="RefSeq" id="WP_226593799.1">
    <property type="nucleotide sequence ID" value="NZ_BLAY01000304.1"/>
</dbReference>
<evidence type="ECO:0000313" key="2">
    <source>
        <dbReference type="Proteomes" id="UP001050975"/>
    </source>
</evidence>
<reference evidence="1" key="1">
    <citation type="submission" date="2019-10" db="EMBL/GenBank/DDBJ databases">
        <title>Draft genome sequece of Microseira wollei NIES-4236.</title>
        <authorList>
            <person name="Yamaguchi H."/>
            <person name="Suzuki S."/>
            <person name="Kawachi M."/>
        </authorList>
    </citation>
    <scope>NUCLEOTIDE SEQUENCE</scope>
    <source>
        <strain evidence="1">NIES-4236</strain>
    </source>
</reference>
<evidence type="ECO:0008006" key="3">
    <source>
        <dbReference type="Google" id="ProtNLM"/>
    </source>
</evidence>
<name>A0AAV3XQX1_9CYAN</name>
<evidence type="ECO:0000313" key="1">
    <source>
        <dbReference type="EMBL" id="GET44196.1"/>
    </source>
</evidence>